<name>A0AAW1H1A7_POPJA</name>
<proteinExistence type="predicted"/>
<feature type="chain" id="PRO_5043396481" evidence="1">
    <location>
        <begin position="19"/>
        <end position="299"/>
    </location>
</feature>
<organism evidence="2 3">
    <name type="scientific">Popillia japonica</name>
    <name type="common">Japanese beetle</name>
    <dbReference type="NCBI Taxonomy" id="7064"/>
    <lineage>
        <taxon>Eukaryota</taxon>
        <taxon>Metazoa</taxon>
        <taxon>Ecdysozoa</taxon>
        <taxon>Arthropoda</taxon>
        <taxon>Hexapoda</taxon>
        <taxon>Insecta</taxon>
        <taxon>Pterygota</taxon>
        <taxon>Neoptera</taxon>
        <taxon>Endopterygota</taxon>
        <taxon>Coleoptera</taxon>
        <taxon>Polyphaga</taxon>
        <taxon>Scarabaeiformia</taxon>
        <taxon>Scarabaeidae</taxon>
        <taxon>Rutelinae</taxon>
        <taxon>Popillia</taxon>
    </lineage>
</organism>
<dbReference type="Gene3D" id="3.40.50.11970">
    <property type="match status" value="1"/>
</dbReference>
<dbReference type="InterPro" id="IPR005077">
    <property type="entry name" value="Peptidase_C11"/>
</dbReference>
<sequence length="299" mass="33378">MKQFFTLFLVVTFVFTSCEKNDNDPQAAEVADQTVLMYLPWSGDSKALTSYFIQNIADFKTAIGEGILNKERVLVFFSSTSTKASLFEIKYSKGKVMVDTLQYYTNPAITTQEGITSILNDVKEFAPAERYSMIIGCHGLGWLPVSSGFSRSMGLTPHWEGEGVLTRYFGGTSSQYQTDITTLADAITAANMSMDYILFDDCYMSTIEVAYDLKDVTKYIIACPTEIMAEGMPYAKIGKYLIGDVNPKKICEEFYSFYSTRSYPYGTIGVADCTQIKALVPIMKEINTRYTFNSSNVSA</sequence>
<protein>
    <submittedName>
        <fullName evidence="2">Clostripain family</fullName>
    </submittedName>
</protein>
<dbReference type="PANTHER" id="PTHR37835">
    <property type="entry name" value="ALPHA-CLOSTRIPAIN"/>
    <property type="match status" value="1"/>
</dbReference>
<dbReference type="PROSITE" id="PS51257">
    <property type="entry name" value="PROKAR_LIPOPROTEIN"/>
    <property type="match status" value="1"/>
</dbReference>
<dbReference type="PANTHER" id="PTHR37835:SF1">
    <property type="entry name" value="ALPHA-CLOSTRIPAIN"/>
    <property type="match status" value="1"/>
</dbReference>
<reference evidence="2 3" key="1">
    <citation type="journal article" date="2024" name="BMC Genomics">
        <title>De novo assembly and annotation of Popillia japonica's genome with initial clues to its potential as an invasive pest.</title>
        <authorList>
            <person name="Cucini C."/>
            <person name="Boschi S."/>
            <person name="Funari R."/>
            <person name="Cardaioli E."/>
            <person name="Iannotti N."/>
            <person name="Marturano G."/>
            <person name="Paoli F."/>
            <person name="Bruttini M."/>
            <person name="Carapelli A."/>
            <person name="Frati F."/>
            <person name="Nardi F."/>
        </authorList>
    </citation>
    <scope>NUCLEOTIDE SEQUENCE [LARGE SCALE GENOMIC DNA]</scope>
    <source>
        <strain evidence="2">DMR45628</strain>
    </source>
</reference>
<comment type="caution">
    <text evidence="2">The sequence shown here is derived from an EMBL/GenBank/DDBJ whole genome shotgun (WGS) entry which is preliminary data.</text>
</comment>
<gene>
    <name evidence="2" type="ORF">QE152_g41155</name>
</gene>
<dbReference type="Proteomes" id="UP001458880">
    <property type="component" value="Unassembled WGS sequence"/>
</dbReference>
<evidence type="ECO:0000313" key="3">
    <source>
        <dbReference type="Proteomes" id="UP001458880"/>
    </source>
</evidence>
<feature type="signal peptide" evidence="1">
    <location>
        <begin position="1"/>
        <end position="18"/>
    </location>
</feature>
<accession>A0AAW1H1A7</accession>
<dbReference type="EMBL" id="JASPKY010002101">
    <property type="protein sequence ID" value="KAK9670869.1"/>
    <property type="molecule type" value="Genomic_DNA"/>
</dbReference>
<evidence type="ECO:0000313" key="2">
    <source>
        <dbReference type="EMBL" id="KAK9670869.1"/>
    </source>
</evidence>
<keyword evidence="1" id="KW-0732">Signal</keyword>
<evidence type="ECO:0000256" key="1">
    <source>
        <dbReference type="SAM" id="SignalP"/>
    </source>
</evidence>
<dbReference type="AlphaFoldDB" id="A0AAW1H1A7"/>
<keyword evidence="3" id="KW-1185">Reference proteome</keyword>
<feature type="non-terminal residue" evidence="2">
    <location>
        <position position="299"/>
    </location>
</feature>
<dbReference type="Pfam" id="PF03415">
    <property type="entry name" value="Peptidase_C11"/>
    <property type="match status" value="1"/>
</dbReference>